<dbReference type="CDD" id="cd12148">
    <property type="entry name" value="fungal_TF_MHR"/>
    <property type="match status" value="1"/>
</dbReference>
<evidence type="ECO:0000256" key="1">
    <source>
        <dbReference type="ARBA" id="ARBA00004123"/>
    </source>
</evidence>
<dbReference type="InterPro" id="IPR007219">
    <property type="entry name" value="XnlR_reg_dom"/>
</dbReference>
<keyword evidence="3" id="KW-0677">Repeat</keyword>
<dbReference type="GO" id="GO:0000785">
    <property type="term" value="C:chromatin"/>
    <property type="evidence" value="ECO:0007669"/>
    <property type="project" value="TreeGrafter"/>
</dbReference>
<dbReference type="PANTHER" id="PTHR40626">
    <property type="entry name" value="MIP31509P"/>
    <property type="match status" value="1"/>
</dbReference>
<dbReference type="GO" id="GO:0000981">
    <property type="term" value="F:DNA-binding transcription factor activity, RNA polymerase II-specific"/>
    <property type="evidence" value="ECO:0007669"/>
    <property type="project" value="InterPro"/>
</dbReference>
<keyword evidence="5" id="KW-0862">Zinc</keyword>
<dbReference type="Proteomes" id="UP001215151">
    <property type="component" value="Unassembled WGS sequence"/>
</dbReference>
<dbReference type="GO" id="GO:0005634">
    <property type="term" value="C:nucleus"/>
    <property type="evidence" value="ECO:0007669"/>
    <property type="project" value="UniProtKB-SubCell"/>
</dbReference>
<evidence type="ECO:0000256" key="5">
    <source>
        <dbReference type="ARBA" id="ARBA00022833"/>
    </source>
</evidence>
<sequence>MPTTATMPNAAEQQYNYQTTAITPAPTNHTPEERAYLSELFSSQMYDNLFSDLFTSSFQKNPTIPGQHFHQDPAAVLTDRLESTALGPVQPQGVYFDSPVQLAIPPLSFAADGFGDFLPDGSLQIAIPPLVTVEQPTPEELNEYLRLFVSIFSLHMPLVHIPTFLLDERHPILVVAMQACGAMYAHTPAAAKFIDTVLASKRDEVIAELSSDSKSFEEIVQLTVASGLMQVISLFHRDPEQRAKANVYHGMIVMMLRMNGFVDKVRDWKLPEINFSDPEAVERAWRGWVKHESAKRAVWLCYLHDCCHAIYFNLSPTFRTEQFTLGLPSEDALWTAKNATEWAAILQTPSPYGSVEVRLCGHYLKALYYYLAQNNPDNAPRPFNVSPFAHLVMIHAIMRKLFEMYLRDRLPFSQPDTTGLRPKINPHFVDRDRAFHVQILLHYWLQSWLNSPDTPRNVPEPQQRFCFNALPFYWLAQVGLVAYQEGLPPFDPEGAYITSHDAKFYLIKKWERHIRKFLASGEQTPTKFWDEVMKIRIESWQAETGFEYDHLLGFFHLVN</sequence>
<keyword evidence="9" id="KW-1185">Reference proteome</keyword>
<comment type="caution">
    <text evidence="8">The sequence shown here is derived from an EMBL/GenBank/DDBJ whole genome shotgun (WGS) entry which is preliminary data.</text>
</comment>
<feature type="domain" description="Xylanolytic transcriptional activator regulatory" evidence="7">
    <location>
        <begin position="145"/>
        <end position="405"/>
    </location>
</feature>
<dbReference type="GO" id="GO:0008270">
    <property type="term" value="F:zinc ion binding"/>
    <property type="evidence" value="ECO:0007669"/>
    <property type="project" value="UniProtKB-KW"/>
</dbReference>
<dbReference type="PANTHER" id="PTHR40626:SF11">
    <property type="entry name" value="ZINC FINGER PROTEIN YPR022C"/>
    <property type="match status" value="1"/>
</dbReference>
<dbReference type="GO" id="GO:0006351">
    <property type="term" value="P:DNA-templated transcription"/>
    <property type="evidence" value="ECO:0007669"/>
    <property type="project" value="InterPro"/>
</dbReference>
<evidence type="ECO:0000256" key="3">
    <source>
        <dbReference type="ARBA" id="ARBA00022737"/>
    </source>
</evidence>
<keyword evidence="4" id="KW-0863">Zinc-finger</keyword>
<evidence type="ECO:0000256" key="4">
    <source>
        <dbReference type="ARBA" id="ARBA00022771"/>
    </source>
</evidence>
<evidence type="ECO:0000256" key="2">
    <source>
        <dbReference type="ARBA" id="ARBA00022723"/>
    </source>
</evidence>
<evidence type="ECO:0000256" key="6">
    <source>
        <dbReference type="ARBA" id="ARBA00023242"/>
    </source>
</evidence>
<accession>A0AAD7XIF5</accession>
<comment type="subcellular location">
    <subcellularLocation>
        <location evidence="1">Nucleus</location>
    </subcellularLocation>
</comment>
<dbReference type="InterPro" id="IPR051059">
    <property type="entry name" value="VerF-like"/>
</dbReference>
<gene>
    <name evidence="8" type="ORF">ONZ51_g676</name>
</gene>
<organism evidence="8 9">
    <name type="scientific">Trametes cubensis</name>
    <dbReference type="NCBI Taxonomy" id="1111947"/>
    <lineage>
        <taxon>Eukaryota</taxon>
        <taxon>Fungi</taxon>
        <taxon>Dikarya</taxon>
        <taxon>Basidiomycota</taxon>
        <taxon>Agaricomycotina</taxon>
        <taxon>Agaricomycetes</taxon>
        <taxon>Polyporales</taxon>
        <taxon>Polyporaceae</taxon>
        <taxon>Trametes</taxon>
    </lineage>
</organism>
<dbReference type="GO" id="GO:0000978">
    <property type="term" value="F:RNA polymerase II cis-regulatory region sequence-specific DNA binding"/>
    <property type="evidence" value="ECO:0007669"/>
    <property type="project" value="InterPro"/>
</dbReference>
<evidence type="ECO:0000313" key="8">
    <source>
        <dbReference type="EMBL" id="KAJ8497179.1"/>
    </source>
</evidence>
<dbReference type="EMBL" id="JAPEVG010000008">
    <property type="protein sequence ID" value="KAJ8497179.1"/>
    <property type="molecule type" value="Genomic_DNA"/>
</dbReference>
<keyword evidence="6" id="KW-0539">Nucleus</keyword>
<evidence type="ECO:0000259" key="7">
    <source>
        <dbReference type="Pfam" id="PF04082"/>
    </source>
</evidence>
<evidence type="ECO:0000313" key="9">
    <source>
        <dbReference type="Proteomes" id="UP001215151"/>
    </source>
</evidence>
<dbReference type="Pfam" id="PF04082">
    <property type="entry name" value="Fungal_trans"/>
    <property type="match status" value="1"/>
</dbReference>
<name>A0AAD7XIF5_9APHY</name>
<proteinExistence type="predicted"/>
<reference evidence="8" key="1">
    <citation type="submission" date="2022-11" db="EMBL/GenBank/DDBJ databases">
        <title>Genome Sequence of Cubamyces cubensis.</title>
        <authorList>
            <person name="Buettner E."/>
        </authorList>
    </citation>
    <scope>NUCLEOTIDE SEQUENCE</scope>
    <source>
        <strain evidence="8">MPL-01</strain>
    </source>
</reference>
<keyword evidence="2" id="KW-0479">Metal-binding</keyword>
<protein>
    <recommendedName>
        <fullName evidence="7">Xylanolytic transcriptional activator regulatory domain-containing protein</fullName>
    </recommendedName>
</protein>
<dbReference type="AlphaFoldDB" id="A0AAD7XIF5"/>